<gene>
    <name evidence="1" type="ORF">IAC50_09345</name>
</gene>
<dbReference type="Pfam" id="PF11007">
    <property type="entry name" value="CotJA"/>
    <property type="match status" value="1"/>
</dbReference>
<sequence length="97" mass="10360">MYYTNVKGVFILNCNKSLSGGVTIYCGECGDGPSSGYPCCPVQGSPIPRTCDFETWPLAMAYVPMQPWEQTYDPAGALKAGTLFPRLDLPFAGGGVL</sequence>
<dbReference type="InterPro" id="IPR020256">
    <property type="entry name" value="Spore_coat_CotJA"/>
</dbReference>
<evidence type="ECO:0000313" key="1">
    <source>
        <dbReference type="EMBL" id="HIU26683.1"/>
    </source>
</evidence>
<dbReference type="AlphaFoldDB" id="A0A9D1I1S7"/>
<comment type="caution">
    <text evidence="1">The sequence shown here is derived from an EMBL/GenBank/DDBJ whole genome shotgun (WGS) entry which is preliminary data.</text>
</comment>
<proteinExistence type="predicted"/>
<reference evidence="1" key="2">
    <citation type="journal article" date="2021" name="PeerJ">
        <title>Extensive microbial diversity within the chicken gut microbiome revealed by metagenomics and culture.</title>
        <authorList>
            <person name="Gilroy R."/>
            <person name="Ravi A."/>
            <person name="Getino M."/>
            <person name="Pursley I."/>
            <person name="Horton D.L."/>
            <person name="Alikhan N.F."/>
            <person name="Baker D."/>
            <person name="Gharbi K."/>
            <person name="Hall N."/>
            <person name="Watson M."/>
            <person name="Adriaenssens E.M."/>
            <person name="Foster-Nyarko E."/>
            <person name="Jarju S."/>
            <person name="Secka A."/>
            <person name="Antonio M."/>
            <person name="Oren A."/>
            <person name="Chaudhuri R.R."/>
            <person name="La Ragione R."/>
            <person name="Hildebrand F."/>
            <person name="Pallen M.J."/>
        </authorList>
    </citation>
    <scope>NUCLEOTIDE SEQUENCE</scope>
    <source>
        <strain evidence="1">ChiHcec3-6078</strain>
    </source>
</reference>
<name>A0A9D1I1S7_9FIRM</name>
<dbReference type="Proteomes" id="UP000824090">
    <property type="component" value="Unassembled WGS sequence"/>
</dbReference>
<organism evidence="1 2">
    <name type="scientific">Candidatus Allocopromorpha excrementigallinarum</name>
    <dbReference type="NCBI Taxonomy" id="2840742"/>
    <lineage>
        <taxon>Bacteria</taxon>
        <taxon>Bacillati</taxon>
        <taxon>Bacillota</taxon>
        <taxon>Clostridia</taxon>
        <taxon>Eubacteriales</taxon>
        <taxon>Eubacteriaceae</taxon>
        <taxon>Eubacteriaceae incertae sedis</taxon>
        <taxon>Candidatus Allocopromorpha</taxon>
    </lineage>
</organism>
<protein>
    <submittedName>
        <fullName evidence="1">Spore coat associated protein CotJA</fullName>
    </submittedName>
</protein>
<evidence type="ECO:0000313" key="2">
    <source>
        <dbReference type="Proteomes" id="UP000824090"/>
    </source>
</evidence>
<reference evidence="1" key="1">
    <citation type="submission" date="2020-10" db="EMBL/GenBank/DDBJ databases">
        <authorList>
            <person name="Gilroy R."/>
        </authorList>
    </citation>
    <scope>NUCLEOTIDE SEQUENCE</scope>
    <source>
        <strain evidence="1">ChiHcec3-6078</strain>
    </source>
</reference>
<accession>A0A9D1I1S7</accession>
<dbReference type="EMBL" id="DVMP01000163">
    <property type="protein sequence ID" value="HIU26683.1"/>
    <property type="molecule type" value="Genomic_DNA"/>
</dbReference>